<evidence type="ECO:0000256" key="1">
    <source>
        <dbReference type="ARBA" id="ARBA00023121"/>
    </source>
</evidence>
<dbReference type="SUPFAM" id="SSF82549">
    <property type="entry name" value="DAK1/DegV-like"/>
    <property type="match status" value="1"/>
</dbReference>
<keyword evidence="1" id="KW-0446">Lipid-binding</keyword>
<dbReference type="PANTHER" id="PTHR33434:SF2">
    <property type="entry name" value="FATTY ACID-BINDING PROTEIN TM_1468"/>
    <property type="match status" value="1"/>
</dbReference>
<name>A0ABC9TXP8_CLOSY</name>
<proteinExistence type="predicted"/>
<dbReference type="AlphaFoldDB" id="A0ABC9TXP8"/>
<reference evidence="2 3" key="1">
    <citation type="submission" date="2013-07" db="EMBL/GenBank/DDBJ databases">
        <authorList>
            <person name="Weinstock G."/>
            <person name="Sodergren E."/>
            <person name="Wylie T."/>
            <person name="Fulton L."/>
            <person name="Fulton R."/>
            <person name="Fronick C."/>
            <person name="O'Laughlin M."/>
            <person name="Godfrey J."/>
            <person name="Miner T."/>
            <person name="Herter B."/>
            <person name="Appelbaum E."/>
            <person name="Cordes M."/>
            <person name="Lek S."/>
            <person name="Wollam A."/>
            <person name="Pepin K.H."/>
            <person name="Palsikar V.B."/>
            <person name="Mitreva M."/>
            <person name="Wilson R.K."/>
        </authorList>
    </citation>
    <scope>NUCLEOTIDE SEQUENCE [LARGE SCALE GENOMIC DNA]</scope>
    <source>
        <strain evidence="2 3">ATCC 14940</strain>
    </source>
</reference>
<organism evidence="2 3">
    <name type="scientific">[Clostridium] symbiosum ATCC 14940</name>
    <dbReference type="NCBI Taxonomy" id="411472"/>
    <lineage>
        <taxon>Bacteria</taxon>
        <taxon>Bacillati</taxon>
        <taxon>Bacillota</taxon>
        <taxon>Clostridia</taxon>
        <taxon>Lachnospirales</taxon>
        <taxon>Lachnospiraceae</taxon>
        <taxon>Otoolea</taxon>
    </lineage>
</organism>
<dbReference type="Gene3D" id="3.40.50.10170">
    <property type="match status" value="1"/>
</dbReference>
<evidence type="ECO:0000313" key="2">
    <source>
        <dbReference type="EMBL" id="ERI76927.1"/>
    </source>
</evidence>
<dbReference type="Gene3D" id="3.30.1180.10">
    <property type="match status" value="1"/>
</dbReference>
<dbReference type="InterPro" id="IPR043168">
    <property type="entry name" value="DegV_C"/>
</dbReference>
<dbReference type="EMBL" id="AWSU01000178">
    <property type="protein sequence ID" value="ERI76927.1"/>
    <property type="molecule type" value="Genomic_DNA"/>
</dbReference>
<comment type="caution">
    <text evidence="2">The sequence shown here is derived from an EMBL/GenBank/DDBJ whole genome shotgun (WGS) entry which is preliminary data.</text>
</comment>
<protein>
    <submittedName>
        <fullName evidence="2">EDD domain protein, DegV family</fullName>
    </submittedName>
</protein>
<dbReference type="Pfam" id="PF02645">
    <property type="entry name" value="DegV"/>
    <property type="match status" value="1"/>
</dbReference>
<sequence length="293" mass="32428">MVGFMRISAIRSGGLFMVRIITDSSSLYTVEEGRDTGIDSVPLSVSIGDCHGRDLQMDMPQFYKRIDEGQIPTSSQPPIGEVLDTYEKYRGEPIINISMADGLSGTYESACSARAMAKNKEDITVFNSRTLCGPHRYMVDQAHRMAGEGREKHEILKWLEKAARNTESFLIPQDFSFLKRGGRLTPVAAAIGSLLKLKPVVKLTEDGRKLDKFGVKRTMTAAVDSIIGHLKKKELGKNHLMFLSHAGAPEDAAAVKRRMAEIFPELEILILELGPAFVTQGGPRCLAIQYINR</sequence>
<dbReference type="PROSITE" id="PS51482">
    <property type="entry name" value="DEGV"/>
    <property type="match status" value="1"/>
</dbReference>
<gene>
    <name evidence="2" type="ORF">CLOSYM_02320</name>
</gene>
<dbReference type="GO" id="GO:0008289">
    <property type="term" value="F:lipid binding"/>
    <property type="evidence" value="ECO:0007669"/>
    <property type="project" value="UniProtKB-KW"/>
</dbReference>
<dbReference type="PANTHER" id="PTHR33434">
    <property type="entry name" value="DEGV DOMAIN-CONTAINING PROTEIN DR_1986-RELATED"/>
    <property type="match status" value="1"/>
</dbReference>
<dbReference type="NCBIfam" id="TIGR00762">
    <property type="entry name" value="DegV"/>
    <property type="match status" value="1"/>
</dbReference>
<evidence type="ECO:0000313" key="3">
    <source>
        <dbReference type="Proteomes" id="UP000016491"/>
    </source>
</evidence>
<dbReference type="InterPro" id="IPR003797">
    <property type="entry name" value="DegV"/>
</dbReference>
<accession>A0ABC9TXP8</accession>
<dbReference type="InterPro" id="IPR050270">
    <property type="entry name" value="DegV_domain_contain"/>
</dbReference>
<dbReference type="Proteomes" id="UP000016491">
    <property type="component" value="Unassembled WGS sequence"/>
</dbReference>